<dbReference type="GO" id="GO:0003723">
    <property type="term" value="F:RNA binding"/>
    <property type="evidence" value="ECO:0007669"/>
    <property type="project" value="UniProtKB-UniRule"/>
</dbReference>
<dbReference type="SMART" id="SM00248">
    <property type="entry name" value="ANK"/>
    <property type="match status" value="1"/>
</dbReference>
<protein>
    <submittedName>
        <fullName evidence="6">RNA-binding motif protein, X-linked 2</fullName>
    </submittedName>
</protein>
<dbReference type="InterPro" id="IPR045844">
    <property type="entry name" value="RRM_Ist3-like"/>
</dbReference>
<dbReference type="InterPro" id="IPR036770">
    <property type="entry name" value="Ankyrin_rpt-contain_sf"/>
</dbReference>
<accession>A0A2R5GBU5</accession>
<dbReference type="InterPro" id="IPR002110">
    <property type="entry name" value="Ankyrin_rpt"/>
</dbReference>
<dbReference type="Gene3D" id="3.30.70.330">
    <property type="match status" value="1"/>
</dbReference>
<evidence type="ECO:0000256" key="4">
    <source>
        <dbReference type="SAM" id="MobiDB-lite"/>
    </source>
</evidence>
<feature type="region of interest" description="Disordered" evidence="4">
    <location>
        <begin position="506"/>
        <end position="609"/>
    </location>
</feature>
<dbReference type="SMART" id="SM00360">
    <property type="entry name" value="RRM"/>
    <property type="match status" value="1"/>
</dbReference>
<evidence type="ECO:0000259" key="5">
    <source>
        <dbReference type="PROSITE" id="PS50102"/>
    </source>
</evidence>
<dbReference type="InterPro" id="IPR012677">
    <property type="entry name" value="Nucleotide-bd_a/b_plait_sf"/>
</dbReference>
<dbReference type="GO" id="GO:0005686">
    <property type="term" value="C:U2 snRNP"/>
    <property type="evidence" value="ECO:0007669"/>
    <property type="project" value="TreeGrafter"/>
</dbReference>
<name>A0A2R5GBU5_9STRA</name>
<dbReference type="SUPFAM" id="SSF54928">
    <property type="entry name" value="RNA-binding domain, RBD"/>
    <property type="match status" value="1"/>
</dbReference>
<dbReference type="GO" id="GO:0071013">
    <property type="term" value="C:catalytic step 2 spliceosome"/>
    <property type="evidence" value="ECO:0007669"/>
    <property type="project" value="TreeGrafter"/>
</dbReference>
<dbReference type="SUPFAM" id="SSF48403">
    <property type="entry name" value="Ankyrin repeat"/>
    <property type="match status" value="1"/>
</dbReference>
<dbReference type="GO" id="GO:0000398">
    <property type="term" value="P:mRNA splicing, via spliceosome"/>
    <property type="evidence" value="ECO:0007669"/>
    <property type="project" value="InterPro"/>
</dbReference>
<evidence type="ECO:0000256" key="2">
    <source>
        <dbReference type="PROSITE-ProRule" id="PRU00023"/>
    </source>
</evidence>
<dbReference type="InterPro" id="IPR051847">
    <property type="entry name" value="RNA_proc/Spliceosome_comp"/>
</dbReference>
<dbReference type="PROSITE" id="PS50102">
    <property type="entry name" value="RRM"/>
    <property type="match status" value="1"/>
</dbReference>
<feature type="region of interest" description="Disordered" evidence="4">
    <location>
        <begin position="175"/>
        <end position="217"/>
    </location>
</feature>
<evidence type="ECO:0000256" key="1">
    <source>
        <dbReference type="ARBA" id="ARBA00022884"/>
    </source>
</evidence>
<dbReference type="OrthoDB" id="2573941at2759"/>
<organism evidence="6 7">
    <name type="scientific">Hondaea fermentalgiana</name>
    <dbReference type="NCBI Taxonomy" id="2315210"/>
    <lineage>
        <taxon>Eukaryota</taxon>
        <taxon>Sar</taxon>
        <taxon>Stramenopiles</taxon>
        <taxon>Bigyra</taxon>
        <taxon>Labyrinthulomycetes</taxon>
        <taxon>Thraustochytrida</taxon>
        <taxon>Thraustochytriidae</taxon>
        <taxon>Hondaea</taxon>
    </lineage>
</organism>
<evidence type="ECO:0000256" key="3">
    <source>
        <dbReference type="PROSITE-ProRule" id="PRU00176"/>
    </source>
</evidence>
<dbReference type="GO" id="GO:0071011">
    <property type="term" value="C:precatalytic spliceosome"/>
    <property type="evidence" value="ECO:0007669"/>
    <property type="project" value="TreeGrafter"/>
</dbReference>
<feature type="domain" description="RRM" evidence="5">
    <location>
        <begin position="377"/>
        <end position="455"/>
    </location>
</feature>
<dbReference type="PROSITE" id="PS50297">
    <property type="entry name" value="ANK_REP_REGION"/>
    <property type="match status" value="1"/>
</dbReference>
<feature type="repeat" description="ANK" evidence="2">
    <location>
        <begin position="276"/>
        <end position="302"/>
    </location>
</feature>
<dbReference type="AlphaFoldDB" id="A0A2R5GBU5"/>
<dbReference type="Pfam" id="PF00076">
    <property type="entry name" value="RRM_1"/>
    <property type="match status" value="1"/>
</dbReference>
<keyword evidence="7" id="KW-1185">Reference proteome</keyword>
<gene>
    <name evidence="6" type="ORF">FCC1311_046992</name>
</gene>
<dbReference type="PANTHER" id="PTHR45880:SF1">
    <property type="entry name" value="RNA-BINDING MOTIF PROTEIN, X-LINKED 2"/>
    <property type="match status" value="1"/>
</dbReference>
<dbReference type="InParanoid" id="A0A2R5GBU5"/>
<evidence type="ECO:0000313" key="7">
    <source>
        <dbReference type="Proteomes" id="UP000241890"/>
    </source>
</evidence>
<dbReference type="PANTHER" id="PTHR45880">
    <property type="entry name" value="RNA-BINDING MOTIF PROTEIN, X-LINKED 2"/>
    <property type="match status" value="1"/>
</dbReference>
<sequence length="636" mass="71143">MPRNHEPVAYYDHSKRKKRHDPEVGKLTRNYWDLSSDEDEDAREADEEDSGASSQAAPVRLQKEERFRLGERCRALFHDNDSFYPAEIIEVLPLDFSGFKFSYTVQFLKNGTVQHDTRQVDLQRAFYARNKSPLLAAGAACRAVNHDTDEFANASVVRASHGSRGLYTVRFTQTGDEQTHTKPSEIQPNELLPTLDTEGDDDFDDAEDSAAAKHGKGKLSRLNIGRRLRHGKSKNSGIETIWTRARRGDADAVMRFIAHDHVDIDEPEPCGSGPEGKRTALYFAAKHGHLSLVKRLLQAGAQDLDGYVLLDAAPEVKDFLSDYGFGKTSRDARVLVRTGTDRISGERAIEALNAEELRRGIAGNLRASWHADYRDTSWVFLGGLDKSLSEGDVLCVFSQVGEVEDLHLVRDEDTGESRGFAFLKYEDWRSTVLAVDNFNSITLLGRQIHVDHTRYERPKKKKDEEAKLSIEERAALQRPGHAYIGKEIEGAHNLDNGVNPFARVEEQTTTTETETDTQAHDGNSGESKERKRSKDSDKKKKKKKKKKDSKESGSRDRSSRRKRRRETGHDAGGEEDAEEDVDRAKPDRSYAASERSLSRSGAVATPAASVAVAETALEKRRRLAALANLPPTGWMG</sequence>
<dbReference type="EMBL" id="BEYU01000041">
    <property type="protein sequence ID" value="GBG28476.1"/>
    <property type="molecule type" value="Genomic_DNA"/>
</dbReference>
<dbReference type="CDD" id="cd12411">
    <property type="entry name" value="RRM_ist3_like"/>
    <property type="match status" value="1"/>
</dbReference>
<comment type="caution">
    <text evidence="6">The sequence shown here is derived from an EMBL/GenBank/DDBJ whole genome shotgun (WGS) entry which is preliminary data.</text>
</comment>
<evidence type="ECO:0000313" key="6">
    <source>
        <dbReference type="EMBL" id="GBG28476.1"/>
    </source>
</evidence>
<dbReference type="InterPro" id="IPR000504">
    <property type="entry name" value="RRM_dom"/>
</dbReference>
<dbReference type="Proteomes" id="UP000241890">
    <property type="component" value="Unassembled WGS sequence"/>
</dbReference>
<feature type="compositionally biased region" description="Basic and acidic residues" evidence="4">
    <location>
        <begin position="548"/>
        <end position="557"/>
    </location>
</feature>
<feature type="compositionally biased region" description="Basic and acidic residues" evidence="4">
    <location>
        <begin position="526"/>
        <end position="538"/>
    </location>
</feature>
<proteinExistence type="predicted"/>
<dbReference type="PROSITE" id="PS50088">
    <property type="entry name" value="ANK_REPEAT"/>
    <property type="match status" value="1"/>
</dbReference>
<dbReference type="Gene3D" id="1.25.40.20">
    <property type="entry name" value="Ankyrin repeat-containing domain"/>
    <property type="match status" value="1"/>
</dbReference>
<keyword evidence="1 3" id="KW-0694">RNA-binding</keyword>
<dbReference type="Pfam" id="PF00023">
    <property type="entry name" value="Ank"/>
    <property type="match status" value="1"/>
</dbReference>
<feature type="region of interest" description="Disordered" evidence="4">
    <location>
        <begin position="1"/>
        <end position="61"/>
    </location>
</feature>
<dbReference type="InterPro" id="IPR035979">
    <property type="entry name" value="RBD_domain_sf"/>
</dbReference>
<feature type="compositionally biased region" description="Acidic residues" evidence="4">
    <location>
        <begin position="35"/>
        <end position="50"/>
    </location>
</feature>
<reference evidence="6 7" key="1">
    <citation type="submission" date="2017-12" db="EMBL/GenBank/DDBJ databases">
        <title>Sequencing, de novo assembly and annotation of complete genome of a new Thraustochytrid species, strain FCC1311.</title>
        <authorList>
            <person name="Sedici K."/>
            <person name="Godart F."/>
            <person name="Aiese Cigliano R."/>
            <person name="Sanseverino W."/>
            <person name="Barakat M."/>
            <person name="Ortet P."/>
            <person name="Marechal E."/>
            <person name="Cagnac O."/>
            <person name="Amato A."/>
        </authorList>
    </citation>
    <scope>NUCLEOTIDE SEQUENCE [LARGE SCALE GENOMIC DNA]</scope>
</reference>
<keyword evidence="2" id="KW-0040">ANK repeat</keyword>
<feature type="compositionally biased region" description="Acidic residues" evidence="4">
    <location>
        <begin position="197"/>
        <end position="208"/>
    </location>
</feature>